<comment type="caution">
    <text evidence="1">The sequence shown here is derived from an EMBL/GenBank/DDBJ whole genome shotgun (WGS) entry which is preliminary data.</text>
</comment>
<sequence length="67" mass="7350">MKQAHVSRRLLHWAENGPLHKPIIGQIIIFSTARSRSVSGVEVPNAGTPANKILIICLSHLLCGRKN</sequence>
<organism evidence="1 2">
    <name type="scientific">Eleutherodactylus coqui</name>
    <name type="common">Puerto Rican coqui</name>
    <dbReference type="NCBI Taxonomy" id="57060"/>
    <lineage>
        <taxon>Eukaryota</taxon>
        <taxon>Metazoa</taxon>
        <taxon>Chordata</taxon>
        <taxon>Craniata</taxon>
        <taxon>Vertebrata</taxon>
        <taxon>Euteleostomi</taxon>
        <taxon>Amphibia</taxon>
        <taxon>Batrachia</taxon>
        <taxon>Anura</taxon>
        <taxon>Neobatrachia</taxon>
        <taxon>Hyloidea</taxon>
        <taxon>Eleutherodactylidae</taxon>
        <taxon>Eleutherodactylinae</taxon>
        <taxon>Eleutherodactylus</taxon>
        <taxon>Eleutherodactylus</taxon>
    </lineage>
</organism>
<dbReference type="Proteomes" id="UP000770717">
    <property type="component" value="Unassembled WGS sequence"/>
</dbReference>
<dbReference type="AlphaFoldDB" id="A0A8J6FLD4"/>
<dbReference type="EMBL" id="WNTK01000002">
    <property type="protein sequence ID" value="KAG9488789.1"/>
    <property type="molecule type" value="Genomic_DNA"/>
</dbReference>
<evidence type="ECO:0000313" key="2">
    <source>
        <dbReference type="Proteomes" id="UP000770717"/>
    </source>
</evidence>
<name>A0A8J6FLD4_ELECQ</name>
<gene>
    <name evidence="1" type="ORF">GDO78_005011</name>
</gene>
<keyword evidence="2" id="KW-1185">Reference proteome</keyword>
<evidence type="ECO:0000313" key="1">
    <source>
        <dbReference type="EMBL" id="KAG9488789.1"/>
    </source>
</evidence>
<reference evidence="1" key="1">
    <citation type="thesis" date="2020" institute="ProQuest LLC" country="789 East Eisenhower Parkway, Ann Arbor, MI, USA">
        <title>Comparative Genomics and Chromosome Evolution.</title>
        <authorList>
            <person name="Mudd A.B."/>
        </authorList>
    </citation>
    <scope>NUCLEOTIDE SEQUENCE</scope>
    <source>
        <strain evidence="1">HN-11 Male</strain>
        <tissue evidence="1">Kidney and liver</tissue>
    </source>
</reference>
<proteinExistence type="predicted"/>
<protein>
    <submittedName>
        <fullName evidence="1">Uncharacterized protein</fullName>
    </submittedName>
</protein>
<accession>A0A8J6FLD4</accession>